<keyword evidence="2" id="KW-1185">Reference proteome</keyword>
<evidence type="ECO:0000313" key="1">
    <source>
        <dbReference type="EMBL" id="UQA92460.1"/>
    </source>
</evidence>
<proteinExistence type="predicted"/>
<reference evidence="1" key="1">
    <citation type="submission" date="2021-10" db="EMBL/GenBank/DDBJ databases">
        <title>Streptomyces nigrumlapis sp.nov.,an antimicrobial producing actinobacterium isolated from Black Gobi rocks.</title>
        <authorList>
            <person name="Wen Y."/>
            <person name="Zhang W."/>
            <person name="Liu X.G."/>
        </authorList>
    </citation>
    <scope>NUCLEOTIDE SEQUENCE</scope>
    <source>
        <strain evidence="1">ST13-2-2</strain>
    </source>
</reference>
<dbReference type="Proteomes" id="UP000830115">
    <property type="component" value="Chromosome"/>
</dbReference>
<name>A0ABY4M406_9ACTN</name>
<sequence length="129" mass="13621">MNSAEQVTHAEHPSAEVVVEVDSCATEDAHTVFSALRAIFVSDRAADDVPAEAPGPGATVWTATVDVTDLRAEGEPRPLAEPVTVNVQGGYWAVARLREGLATAFAVRVLGTAAGDQEQEVQLLLESLR</sequence>
<organism evidence="1 2">
    <name type="scientific">Streptomyces halobius</name>
    <dbReference type="NCBI Taxonomy" id="2879846"/>
    <lineage>
        <taxon>Bacteria</taxon>
        <taxon>Bacillati</taxon>
        <taxon>Actinomycetota</taxon>
        <taxon>Actinomycetes</taxon>
        <taxon>Kitasatosporales</taxon>
        <taxon>Streptomycetaceae</taxon>
        <taxon>Streptomyces</taxon>
    </lineage>
</organism>
<dbReference type="EMBL" id="CP086322">
    <property type="protein sequence ID" value="UQA92460.1"/>
    <property type="molecule type" value="Genomic_DNA"/>
</dbReference>
<dbReference type="RefSeq" id="WP_248863321.1">
    <property type="nucleotide sequence ID" value="NZ_CP086322.1"/>
</dbReference>
<accession>A0ABY4M406</accession>
<protein>
    <submittedName>
        <fullName evidence="1">Uncharacterized protein</fullName>
    </submittedName>
</protein>
<evidence type="ECO:0000313" key="2">
    <source>
        <dbReference type="Proteomes" id="UP000830115"/>
    </source>
</evidence>
<gene>
    <name evidence="1" type="ORF">K9S39_11980</name>
</gene>